<dbReference type="Gene3D" id="3.40.50.300">
    <property type="entry name" value="P-loop containing nucleotide triphosphate hydrolases"/>
    <property type="match status" value="1"/>
</dbReference>
<dbReference type="RefSeq" id="WP_234801623.1">
    <property type="nucleotide sequence ID" value="NZ_JACIED010000001.1"/>
</dbReference>
<sequence length="298" mass="33818">MRFNRMLMRHRLAGTLDYQRYIDRPVQMPLGRQHHTLKEREYTMYDSYIICTSPRSGSTLLCKLLGATAVAGNPRSYFHRGSIGDWLAYLKLDLDPSLPEIDHLEAIFAEALKQGRSQTDLFGLRLQGHSFEQFRDRLTLLHPAVATDRDRIEATIGRTLFIHLTRLDKVEQAISYVKAQQTGLWHKAPDGSELERLSAPTEPVYDAATICKAHDTFTGYDDAWKAWFADQNIDPLRLTYEALSADPIASLQQILLHLSLDPASAQYILPGTAKLADEMSRSWADRFLAELNTARNSA</sequence>
<dbReference type="PIRSF" id="PIRSF021497">
    <property type="entry name" value="Sulphotransferase_Stf0"/>
    <property type="match status" value="1"/>
</dbReference>
<dbReference type="InterPro" id="IPR027417">
    <property type="entry name" value="P-loop_NTPase"/>
</dbReference>
<accession>A0A7W6HJH4</accession>
<dbReference type="AlphaFoldDB" id="A0A7W6HJH4"/>
<reference evidence="2 3" key="1">
    <citation type="submission" date="2020-08" db="EMBL/GenBank/DDBJ databases">
        <title>Genomic Encyclopedia of Type Strains, Phase IV (KMG-IV): sequencing the most valuable type-strain genomes for metagenomic binning, comparative biology and taxonomic classification.</title>
        <authorList>
            <person name="Goeker M."/>
        </authorList>
    </citation>
    <scope>NUCLEOTIDE SEQUENCE [LARGE SCALE GENOMIC DNA]</scope>
    <source>
        <strain evidence="2 3">DSM 100021</strain>
    </source>
</reference>
<gene>
    <name evidence="2" type="ORF">GGQ71_000617</name>
</gene>
<proteinExistence type="predicted"/>
<dbReference type="Proteomes" id="UP000544107">
    <property type="component" value="Unassembled WGS sequence"/>
</dbReference>
<evidence type="ECO:0000313" key="3">
    <source>
        <dbReference type="Proteomes" id="UP000544107"/>
    </source>
</evidence>
<dbReference type="EMBL" id="JACIED010000001">
    <property type="protein sequence ID" value="MBB4006381.1"/>
    <property type="molecule type" value="Genomic_DNA"/>
</dbReference>
<name>A0A7W6HJH4_9HYPH</name>
<evidence type="ECO:0000259" key="1">
    <source>
        <dbReference type="Pfam" id="PF09037"/>
    </source>
</evidence>
<keyword evidence="2" id="KW-0808">Transferase</keyword>
<dbReference type="GO" id="GO:0016740">
    <property type="term" value="F:transferase activity"/>
    <property type="evidence" value="ECO:0007669"/>
    <property type="project" value="UniProtKB-KW"/>
</dbReference>
<dbReference type="InterPro" id="IPR015124">
    <property type="entry name" value="Stf0"/>
</dbReference>
<comment type="caution">
    <text evidence="2">The sequence shown here is derived from an EMBL/GenBank/DDBJ whole genome shotgun (WGS) entry which is preliminary data.</text>
</comment>
<dbReference type="SUPFAM" id="SSF52540">
    <property type="entry name" value="P-loop containing nucleoside triphosphate hydrolases"/>
    <property type="match status" value="1"/>
</dbReference>
<dbReference type="InterPro" id="IPR024628">
    <property type="entry name" value="Sulfotransferase_Stf0_dom"/>
</dbReference>
<feature type="domain" description="Sulphotransferase Stf0" evidence="1">
    <location>
        <begin position="47"/>
        <end position="289"/>
    </location>
</feature>
<dbReference type="Pfam" id="PF09037">
    <property type="entry name" value="Sulphotransf"/>
    <property type="match status" value="1"/>
</dbReference>
<protein>
    <submittedName>
        <fullName evidence="2">LPS sulfotransferase NodH</fullName>
    </submittedName>
</protein>
<evidence type="ECO:0000313" key="2">
    <source>
        <dbReference type="EMBL" id="MBB4006381.1"/>
    </source>
</evidence>
<organism evidence="2 3">
    <name type="scientific">Allorhizobium taibaishanense</name>
    <dbReference type="NCBI Taxonomy" id="887144"/>
    <lineage>
        <taxon>Bacteria</taxon>
        <taxon>Pseudomonadati</taxon>
        <taxon>Pseudomonadota</taxon>
        <taxon>Alphaproteobacteria</taxon>
        <taxon>Hyphomicrobiales</taxon>
        <taxon>Rhizobiaceae</taxon>
        <taxon>Rhizobium/Agrobacterium group</taxon>
        <taxon>Allorhizobium</taxon>
    </lineage>
</organism>